<comment type="subunit">
    <text evidence="6">Homodimer. Heterotetramer of two MnmE and two MnmG subunits.</text>
</comment>
<feature type="binding site" evidence="6">
    <location>
        <position position="233"/>
    </location>
    <ligand>
        <name>Mg(2+)</name>
        <dbReference type="ChEBI" id="CHEBI:18420"/>
    </ligand>
</feature>
<evidence type="ECO:0000259" key="8">
    <source>
        <dbReference type="PROSITE" id="PS51709"/>
    </source>
</evidence>
<evidence type="ECO:0000256" key="2">
    <source>
        <dbReference type="ARBA" id="ARBA00022694"/>
    </source>
</evidence>
<keyword evidence="6" id="KW-0460">Magnesium</keyword>
<keyword evidence="3 6" id="KW-0547">Nucleotide-binding</keyword>
<comment type="function">
    <text evidence="6">Exhibits a very high intrinsic GTPase hydrolysis rate. Involved in the addition of a carboxymethylaminomethyl (cmnm) group at the wobble position (U34) of certain tRNAs, forming tRNA-cmnm(5)s(2)U34.</text>
</comment>
<dbReference type="Gene3D" id="3.40.50.300">
    <property type="entry name" value="P-loop containing nucleotide triphosphate hydrolases"/>
    <property type="match status" value="1"/>
</dbReference>
<dbReference type="SUPFAM" id="SSF103025">
    <property type="entry name" value="Folate-binding domain"/>
    <property type="match status" value="1"/>
</dbReference>
<dbReference type="HAMAP" id="MF_00379">
    <property type="entry name" value="GTPase_MnmE"/>
    <property type="match status" value="1"/>
</dbReference>
<dbReference type="Pfam" id="PF12631">
    <property type="entry name" value="MnmE_helical"/>
    <property type="match status" value="1"/>
</dbReference>
<evidence type="ECO:0000256" key="6">
    <source>
        <dbReference type="HAMAP-Rule" id="MF_00379"/>
    </source>
</evidence>
<dbReference type="InterPro" id="IPR006073">
    <property type="entry name" value="GTP-bd"/>
</dbReference>
<evidence type="ECO:0000256" key="7">
    <source>
        <dbReference type="RuleBase" id="RU003313"/>
    </source>
</evidence>
<dbReference type="InterPro" id="IPR018948">
    <property type="entry name" value="GTP-bd_TrmE_N"/>
</dbReference>
<dbReference type="GO" id="GO:0046872">
    <property type="term" value="F:metal ion binding"/>
    <property type="evidence" value="ECO:0007669"/>
    <property type="project" value="UniProtKB-KW"/>
</dbReference>
<dbReference type="CDD" id="cd14858">
    <property type="entry name" value="TrmE_N"/>
    <property type="match status" value="1"/>
</dbReference>
<dbReference type="GO" id="GO:0002098">
    <property type="term" value="P:tRNA wobble uridine modification"/>
    <property type="evidence" value="ECO:0007669"/>
    <property type="project" value="TreeGrafter"/>
</dbReference>
<evidence type="ECO:0000256" key="4">
    <source>
        <dbReference type="ARBA" id="ARBA00022958"/>
    </source>
</evidence>
<dbReference type="PANTHER" id="PTHR42714">
    <property type="entry name" value="TRNA MODIFICATION GTPASE GTPBP3"/>
    <property type="match status" value="1"/>
</dbReference>
<feature type="binding site" evidence="6">
    <location>
        <position position="248"/>
    </location>
    <ligand>
        <name>K(+)</name>
        <dbReference type="ChEBI" id="CHEBI:29103"/>
    </ligand>
</feature>
<evidence type="ECO:0000256" key="1">
    <source>
        <dbReference type="ARBA" id="ARBA00011043"/>
    </source>
</evidence>
<comment type="caution">
    <text evidence="6">Lacks conserved residue(s) required for the propagation of feature annotation.</text>
</comment>
<keyword evidence="4 6" id="KW-0630">Potassium</keyword>
<feature type="binding site" evidence="6">
    <location>
        <position position="450"/>
    </location>
    <ligand>
        <name>(6S)-5-formyl-5,6,7,8-tetrahydrofolate</name>
        <dbReference type="ChEBI" id="CHEBI:57457"/>
    </ligand>
</feature>
<feature type="binding site" evidence="6">
    <location>
        <begin position="229"/>
        <end position="234"/>
    </location>
    <ligand>
        <name>GTP</name>
        <dbReference type="ChEBI" id="CHEBI:37565"/>
    </ligand>
</feature>
<feature type="binding site" evidence="6">
    <location>
        <position position="254"/>
    </location>
    <ligand>
        <name>Mg(2+)</name>
        <dbReference type="ChEBI" id="CHEBI:18420"/>
    </ligand>
</feature>
<dbReference type="GO" id="GO:0005525">
    <property type="term" value="F:GTP binding"/>
    <property type="evidence" value="ECO:0007669"/>
    <property type="project" value="UniProtKB-UniRule"/>
</dbReference>
<dbReference type="GO" id="GO:0030488">
    <property type="term" value="P:tRNA methylation"/>
    <property type="evidence" value="ECO:0007669"/>
    <property type="project" value="TreeGrafter"/>
</dbReference>
<dbReference type="SUPFAM" id="SSF116878">
    <property type="entry name" value="TrmE connector domain"/>
    <property type="match status" value="1"/>
</dbReference>
<keyword evidence="6 9" id="KW-0378">Hydrolase</keyword>
<dbReference type="Pfam" id="PF10396">
    <property type="entry name" value="TrmE_N"/>
    <property type="match status" value="1"/>
</dbReference>
<dbReference type="Pfam" id="PF01926">
    <property type="entry name" value="MMR_HSR1"/>
    <property type="match status" value="1"/>
</dbReference>
<keyword evidence="6" id="KW-0479">Metal-binding</keyword>
<dbReference type="InterPro" id="IPR004520">
    <property type="entry name" value="GTPase_MnmE"/>
</dbReference>
<protein>
    <recommendedName>
        <fullName evidence="6">tRNA modification GTPase MnmE</fullName>
        <ecNumber evidence="6">3.6.-.-</ecNumber>
    </recommendedName>
</protein>
<dbReference type="SUPFAM" id="SSF52540">
    <property type="entry name" value="P-loop containing nucleoside triphosphate hydrolases"/>
    <property type="match status" value="1"/>
</dbReference>
<dbReference type="Gene3D" id="3.30.1360.120">
    <property type="entry name" value="Probable tRNA modification gtpase trme, domain 1"/>
    <property type="match status" value="1"/>
</dbReference>
<dbReference type="NCBIfam" id="TIGR00231">
    <property type="entry name" value="small_GTP"/>
    <property type="match status" value="1"/>
</dbReference>
<dbReference type="AlphaFoldDB" id="A0A448ZYY6"/>
<dbReference type="GO" id="GO:0005829">
    <property type="term" value="C:cytosol"/>
    <property type="evidence" value="ECO:0007669"/>
    <property type="project" value="TreeGrafter"/>
</dbReference>
<dbReference type="RefSeq" id="WP_024544204.1">
    <property type="nucleotide sequence ID" value="NZ_CP169362.1"/>
</dbReference>
<dbReference type="InterPro" id="IPR005225">
    <property type="entry name" value="Small_GTP-bd"/>
</dbReference>
<organism evidence="9">
    <name type="scientific">Metamycoplasma salivarium</name>
    <name type="common">Mycoplasma salivarium</name>
    <dbReference type="NCBI Taxonomy" id="2124"/>
    <lineage>
        <taxon>Bacteria</taxon>
        <taxon>Bacillati</taxon>
        <taxon>Mycoplasmatota</taxon>
        <taxon>Mycoplasmoidales</taxon>
        <taxon>Metamycoplasmataceae</taxon>
        <taxon>Metamycoplasma</taxon>
    </lineage>
</organism>
<dbReference type="InterPro" id="IPR025867">
    <property type="entry name" value="MnmE_helical"/>
</dbReference>
<evidence type="ECO:0000313" key="9">
    <source>
        <dbReference type="EMBL" id="VEU56434.1"/>
    </source>
</evidence>
<dbReference type="PANTHER" id="PTHR42714:SF2">
    <property type="entry name" value="TRNA MODIFICATION GTPASE GTPBP3, MITOCHONDRIAL"/>
    <property type="match status" value="1"/>
</dbReference>
<evidence type="ECO:0000256" key="5">
    <source>
        <dbReference type="ARBA" id="ARBA00023134"/>
    </source>
</evidence>
<dbReference type="InterPro" id="IPR027266">
    <property type="entry name" value="TrmE/GcvT-like"/>
</dbReference>
<keyword evidence="6" id="KW-0963">Cytoplasm</keyword>
<reference evidence="9" key="1">
    <citation type="submission" date="2019-01" db="EMBL/GenBank/DDBJ databases">
        <authorList>
            <consortium name="Pathogen Informatics"/>
        </authorList>
    </citation>
    <scope>NUCLEOTIDE SEQUENCE [LARGE SCALE GENOMIC DNA]</scope>
    <source>
        <strain evidence="9">NCTC10113</strain>
    </source>
</reference>
<evidence type="ECO:0000256" key="3">
    <source>
        <dbReference type="ARBA" id="ARBA00022741"/>
    </source>
</evidence>
<feature type="binding site" evidence="6">
    <location>
        <position position="229"/>
    </location>
    <ligand>
        <name>K(+)</name>
        <dbReference type="ChEBI" id="CHEBI:29103"/>
    </ligand>
</feature>
<dbReference type="EMBL" id="LR214939">
    <property type="protein sequence ID" value="VEU56434.1"/>
    <property type="molecule type" value="Genomic_DNA"/>
</dbReference>
<keyword evidence="2 6" id="KW-0819">tRNA processing</keyword>
<dbReference type="InterPro" id="IPR027417">
    <property type="entry name" value="P-loop_NTPase"/>
</dbReference>
<dbReference type="PROSITE" id="PS51709">
    <property type="entry name" value="G_TRME"/>
    <property type="match status" value="1"/>
</dbReference>
<keyword evidence="9" id="KW-0614">Plasmid</keyword>
<dbReference type="NCBIfam" id="TIGR00450">
    <property type="entry name" value="mnmE_trmE_thdF"/>
    <property type="match status" value="1"/>
</dbReference>
<sequence length="450" mass="51004">MINYNDTIVAISSGNINQAISIIRLCGSEAINIIKNIFTGKIGENKTITFGRIINRKTNEIIDEVLINWFTKTDNYVGEPTVEINAHGGVIVTNKILNLILENGARLAERGEFTRRAFLNGKISLEKAEAINQLIHAKTNIQTKIAINQFDSKSNEIIENLEQELLKIISICEINIDYSEYNDIETIDKKKLFTFMNNLLSKVNIVIANSLKAIDVYKGVNIAIIGEPNVGKSSLFNLLIDKDKAIVTNIAGTTRDVLEDSFEINGILFNIIDTAGLRATKNVVESIGIDRAYKAIEKAKIIIHLFDLKTIKNKLDPKLQKLLANKRCINVLNKIDEISDLNSIRKYKDYVWISAKTKRLYELRNALVKEYTNFDINNPDTLYDERKLSLLNKVKENLENGIKGLNNNFGPEVVIVDLNAAWQYLRQMLNKEYDNEALLDNMFKNFCLGK</sequence>
<comment type="similarity">
    <text evidence="1 6 7">Belongs to the TRAFAC class TrmE-Era-EngA-EngB-Septin-like GTPase superfamily. TrmE GTPase family.</text>
</comment>
<name>A0A448ZYY6_METSV</name>
<feature type="domain" description="TrmE-type G" evidence="8">
    <location>
        <begin position="219"/>
        <end position="372"/>
    </location>
</feature>
<proteinExistence type="inferred from homology"/>
<comment type="cofactor">
    <cofactor evidence="6">
        <name>K(+)</name>
        <dbReference type="ChEBI" id="CHEBI:29103"/>
    </cofactor>
    <text evidence="6">Binds 1 potassium ion per subunit.</text>
</comment>
<keyword evidence="5 6" id="KW-0342">GTP-binding</keyword>
<feature type="binding site" evidence="6">
    <location>
        <position position="253"/>
    </location>
    <ligand>
        <name>K(+)</name>
        <dbReference type="ChEBI" id="CHEBI:29103"/>
    </ligand>
</feature>
<dbReference type="GO" id="GO:0003924">
    <property type="term" value="F:GTPase activity"/>
    <property type="evidence" value="ECO:0007669"/>
    <property type="project" value="UniProtKB-UniRule"/>
</dbReference>
<dbReference type="InterPro" id="IPR031168">
    <property type="entry name" value="G_TrmE"/>
</dbReference>
<dbReference type="CDD" id="cd04164">
    <property type="entry name" value="trmE"/>
    <property type="match status" value="1"/>
</dbReference>
<feature type="binding site" evidence="6">
    <location>
        <begin position="273"/>
        <end position="276"/>
    </location>
    <ligand>
        <name>GTP</name>
        <dbReference type="ChEBI" id="CHEBI:37565"/>
    </ligand>
</feature>
<dbReference type="Gene3D" id="1.20.120.430">
    <property type="entry name" value="tRNA modification GTPase MnmE domain 2"/>
    <property type="match status" value="1"/>
</dbReference>
<feature type="binding site" evidence="6">
    <location>
        <position position="24"/>
    </location>
    <ligand>
        <name>(6S)-5-formyl-5,6,7,8-tetrahydrofolate</name>
        <dbReference type="ChEBI" id="CHEBI:57457"/>
    </ligand>
</feature>
<comment type="subcellular location">
    <subcellularLocation>
        <location evidence="6">Cytoplasm</location>
    </subcellularLocation>
</comment>
<geneLocation type="plasmid" evidence="9">
    <name>2</name>
</geneLocation>
<accession>A0A448ZYY6</accession>
<gene>
    <name evidence="9" type="primary">trmE_2</name>
    <name evidence="6" type="synonym">mnmE</name>
    <name evidence="6" type="synonym">trmE</name>
    <name evidence="9" type="ORF">NCTC10113_01343</name>
</gene>
<feature type="binding site" evidence="6">
    <location>
        <begin position="248"/>
        <end position="254"/>
    </location>
    <ligand>
        <name>GTP</name>
        <dbReference type="ChEBI" id="CHEBI:37565"/>
    </ligand>
</feature>
<dbReference type="EC" id="3.6.-.-" evidence="6"/>
<feature type="binding site" evidence="6">
    <location>
        <position position="250"/>
    </location>
    <ligand>
        <name>K(+)</name>
        <dbReference type="ChEBI" id="CHEBI:29103"/>
    </ligand>
</feature>
<feature type="binding site" evidence="6">
    <location>
        <position position="83"/>
    </location>
    <ligand>
        <name>(6S)-5-formyl-5,6,7,8-tetrahydrofolate</name>
        <dbReference type="ChEBI" id="CHEBI:57457"/>
    </ligand>
</feature>
<feature type="binding site" evidence="6">
    <location>
        <position position="122"/>
    </location>
    <ligand>
        <name>(6S)-5-formyl-5,6,7,8-tetrahydrofolate</name>
        <dbReference type="ChEBI" id="CHEBI:57457"/>
    </ligand>
</feature>
<dbReference type="InterPro" id="IPR027368">
    <property type="entry name" value="MnmE_dom2"/>
</dbReference>